<evidence type="ECO:0000256" key="1">
    <source>
        <dbReference type="SAM" id="MobiDB-lite"/>
    </source>
</evidence>
<dbReference type="Proteomes" id="UP001443914">
    <property type="component" value="Unassembled WGS sequence"/>
</dbReference>
<sequence>MDYTRLPEYTHSPNNILSSQISNSHQLPSLPSTPSTPDNSQIVADHPNCRRRHAYPCLLSDPRLLPTTLRSSPTPLLRHSSPTTLTARLRHSLPDILTPRRQPSLLAERSLLAGSLSLSPRQSSANSHSLPDYSHRTRDAGATYPHNSHLSRRNSRLILLIGYHNYIFRQYRTIGNKSRIRRRRGRSRRGVQLQKRVVRVHGRTNYRKE</sequence>
<organism evidence="2 3">
    <name type="scientific">Saponaria officinalis</name>
    <name type="common">Common soapwort</name>
    <name type="synonym">Lychnis saponaria</name>
    <dbReference type="NCBI Taxonomy" id="3572"/>
    <lineage>
        <taxon>Eukaryota</taxon>
        <taxon>Viridiplantae</taxon>
        <taxon>Streptophyta</taxon>
        <taxon>Embryophyta</taxon>
        <taxon>Tracheophyta</taxon>
        <taxon>Spermatophyta</taxon>
        <taxon>Magnoliopsida</taxon>
        <taxon>eudicotyledons</taxon>
        <taxon>Gunneridae</taxon>
        <taxon>Pentapetalae</taxon>
        <taxon>Caryophyllales</taxon>
        <taxon>Caryophyllaceae</taxon>
        <taxon>Caryophylleae</taxon>
        <taxon>Saponaria</taxon>
    </lineage>
</organism>
<dbReference type="EMBL" id="JBDFQZ010000009">
    <property type="protein sequence ID" value="KAK9689627.1"/>
    <property type="molecule type" value="Genomic_DNA"/>
</dbReference>
<name>A0AAW1IJ44_SAPOF</name>
<evidence type="ECO:0000313" key="2">
    <source>
        <dbReference type="EMBL" id="KAK9689627.1"/>
    </source>
</evidence>
<evidence type="ECO:0000313" key="3">
    <source>
        <dbReference type="Proteomes" id="UP001443914"/>
    </source>
</evidence>
<feature type="region of interest" description="Disordered" evidence="1">
    <location>
        <begin position="1"/>
        <end position="44"/>
    </location>
</feature>
<feature type="region of interest" description="Disordered" evidence="1">
    <location>
        <begin position="64"/>
        <end position="85"/>
    </location>
</feature>
<feature type="compositionally biased region" description="Polar residues" evidence="1">
    <location>
        <begin position="68"/>
        <end position="85"/>
    </location>
</feature>
<protein>
    <submittedName>
        <fullName evidence="2">Uncharacterized protein</fullName>
    </submittedName>
</protein>
<dbReference type="AlphaFoldDB" id="A0AAW1IJ44"/>
<comment type="caution">
    <text evidence="2">The sequence shown here is derived from an EMBL/GenBank/DDBJ whole genome shotgun (WGS) entry which is preliminary data.</text>
</comment>
<gene>
    <name evidence="2" type="ORF">RND81_09G072100</name>
</gene>
<feature type="compositionally biased region" description="Polar residues" evidence="1">
    <location>
        <begin position="11"/>
        <end position="26"/>
    </location>
</feature>
<proteinExistence type="predicted"/>
<feature type="region of interest" description="Disordered" evidence="1">
    <location>
        <begin position="117"/>
        <end position="148"/>
    </location>
</feature>
<feature type="compositionally biased region" description="Polar residues" evidence="1">
    <location>
        <begin position="117"/>
        <end position="129"/>
    </location>
</feature>
<feature type="compositionally biased region" description="Low complexity" evidence="1">
    <location>
        <begin position="27"/>
        <end position="37"/>
    </location>
</feature>
<reference evidence="2" key="1">
    <citation type="submission" date="2024-03" db="EMBL/GenBank/DDBJ databases">
        <title>WGS assembly of Saponaria officinalis var. Norfolk2.</title>
        <authorList>
            <person name="Jenkins J."/>
            <person name="Shu S."/>
            <person name="Grimwood J."/>
            <person name="Barry K."/>
            <person name="Goodstein D."/>
            <person name="Schmutz J."/>
            <person name="Leebens-Mack J."/>
            <person name="Osbourn A."/>
        </authorList>
    </citation>
    <scope>NUCLEOTIDE SEQUENCE [LARGE SCALE GENOMIC DNA]</scope>
    <source>
        <strain evidence="2">JIC</strain>
    </source>
</reference>
<keyword evidence="3" id="KW-1185">Reference proteome</keyword>
<accession>A0AAW1IJ44</accession>